<dbReference type="PANTHER" id="PTHR43212:SF3">
    <property type="entry name" value="QUERCETIN 2,3-DIOXYGENASE"/>
    <property type="match status" value="1"/>
</dbReference>
<dbReference type="Pfam" id="PF02678">
    <property type="entry name" value="Pirin"/>
    <property type="match status" value="1"/>
</dbReference>
<reference evidence="5 6" key="1">
    <citation type="submission" date="2023-05" db="EMBL/GenBank/DDBJ databases">
        <title>Corynebacterium suedekumii sp. nov. and Corynebacterium breve sp. nov. isolated from raw cow's milk.</title>
        <authorList>
            <person name="Baer M.K."/>
            <person name="Mehl L."/>
            <person name="Hellmuth R."/>
            <person name="Marke G."/>
            <person name="Lipski A."/>
        </authorList>
    </citation>
    <scope>NUCLEOTIDE SEQUENCE [LARGE SCALE GENOMIC DNA]</scope>
    <source>
        <strain evidence="5 6">LM112</strain>
    </source>
</reference>
<sequence length="238" mass="25411">MALTVIRSAERDLWRDAALTSRQSFPATGNFDLAAGAFGLLMVHNDDTVAPGEGFDMHSHDNVEIITWVVEGRLRHRDNGSPTATELGPGCAQHISAGSGVRHSEVNAAGYTSRETVRVVQSWLPTDQRDTPPFHASHDFTPALLDAPLVPVAGPSSPLPLGTAGAALWAGRPGADVEVPLPPARYLHVYVIRGRVSLAGVDLDEGDVARLVDHGPVTARALADTELLVWAMDRALRD</sequence>
<dbReference type="PIRSF" id="PIRSF006232">
    <property type="entry name" value="Pirin"/>
    <property type="match status" value="1"/>
</dbReference>
<feature type="domain" description="Quercetin 2,3-dioxygenase C-terminal cupin" evidence="4">
    <location>
        <begin position="173"/>
        <end position="229"/>
    </location>
</feature>
<evidence type="ECO:0000313" key="6">
    <source>
        <dbReference type="Proteomes" id="UP001238805"/>
    </source>
</evidence>
<organism evidence="5 6">
    <name type="scientific">Corynebacterium suedekumii</name>
    <dbReference type="NCBI Taxonomy" id="3049801"/>
    <lineage>
        <taxon>Bacteria</taxon>
        <taxon>Bacillati</taxon>
        <taxon>Actinomycetota</taxon>
        <taxon>Actinomycetes</taxon>
        <taxon>Mycobacteriales</taxon>
        <taxon>Corynebacteriaceae</taxon>
        <taxon>Corynebacterium</taxon>
    </lineage>
</organism>
<dbReference type="SUPFAM" id="SSF51182">
    <property type="entry name" value="RmlC-like cupins"/>
    <property type="match status" value="1"/>
</dbReference>
<feature type="domain" description="Pirin N-terminal" evidence="3">
    <location>
        <begin position="23"/>
        <end position="124"/>
    </location>
</feature>
<name>A0ABY8VN45_9CORY</name>
<dbReference type="RefSeq" id="WP_284875646.1">
    <property type="nucleotide sequence ID" value="NZ_CP126970.1"/>
</dbReference>
<evidence type="ECO:0000256" key="1">
    <source>
        <dbReference type="ARBA" id="ARBA00008416"/>
    </source>
</evidence>
<dbReference type="Pfam" id="PF17954">
    <property type="entry name" value="Pirin_C_2"/>
    <property type="match status" value="1"/>
</dbReference>
<dbReference type="InterPro" id="IPR003829">
    <property type="entry name" value="Pirin_N_dom"/>
</dbReference>
<dbReference type="EMBL" id="CP126970">
    <property type="protein sequence ID" value="WIM71071.1"/>
    <property type="molecule type" value="Genomic_DNA"/>
</dbReference>
<keyword evidence="6" id="KW-1185">Reference proteome</keyword>
<gene>
    <name evidence="5" type="ORF">QP029_04495</name>
</gene>
<protein>
    <submittedName>
        <fullName evidence="5">Pirin family protein</fullName>
    </submittedName>
</protein>
<evidence type="ECO:0000259" key="3">
    <source>
        <dbReference type="Pfam" id="PF02678"/>
    </source>
</evidence>
<dbReference type="InterPro" id="IPR041602">
    <property type="entry name" value="Quercetinase_C"/>
</dbReference>
<dbReference type="InterPro" id="IPR014710">
    <property type="entry name" value="RmlC-like_jellyroll"/>
</dbReference>
<accession>A0ABY8VN45</accession>
<dbReference type="Gene3D" id="2.60.120.10">
    <property type="entry name" value="Jelly Rolls"/>
    <property type="match status" value="2"/>
</dbReference>
<proteinExistence type="inferred from homology"/>
<dbReference type="InterPro" id="IPR011051">
    <property type="entry name" value="RmlC_Cupin_sf"/>
</dbReference>
<dbReference type="InterPro" id="IPR012093">
    <property type="entry name" value="Pirin"/>
</dbReference>
<evidence type="ECO:0000313" key="5">
    <source>
        <dbReference type="EMBL" id="WIM71071.1"/>
    </source>
</evidence>
<dbReference type="Proteomes" id="UP001238805">
    <property type="component" value="Chromosome"/>
</dbReference>
<evidence type="ECO:0000259" key="4">
    <source>
        <dbReference type="Pfam" id="PF17954"/>
    </source>
</evidence>
<comment type="similarity">
    <text evidence="1 2">Belongs to the pirin family.</text>
</comment>
<evidence type="ECO:0000256" key="2">
    <source>
        <dbReference type="RuleBase" id="RU003457"/>
    </source>
</evidence>
<dbReference type="PANTHER" id="PTHR43212">
    <property type="entry name" value="QUERCETIN 2,3-DIOXYGENASE"/>
    <property type="match status" value="1"/>
</dbReference>